<evidence type="ECO:0000259" key="8">
    <source>
        <dbReference type="PROSITE" id="PS50850"/>
    </source>
</evidence>
<feature type="transmembrane region" description="Helical" evidence="7">
    <location>
        <begin position="53"/>
        <end position="74"/>
    </location>
</feature>
<keyword evidence="4 7" id="KW-0812">Transmembrane</keyword>
<evidence type="ECO:0000313" key="9">
    <source>
        <dbReference type="EMBL" id="UQN30448.1"/>
    </source>
</evidence>
<protein>
    <submittedName>
        <fullName evidence="9">MFS transporter</fullName>
    </submittedName>
</protein>
<evidence type="ECO:0000256" key="3">
    <source>
        <dbReference type="ARBA" id="ARBA00022475"/>
    </source>
</evidence>
<dbReference type="PROSITE" id="PS50850">
    <property type="entry name" value="MFS"/>
    <property type="match status" value="1"/>
</dbReference>
<organism evidence="9 10">
    <name type="scientific">Brachybacterium kimchii</name>
    <dbReference type="NCBI Taxonomy" id="2942909"/>
    <lineage>
        <taxon>Bacteria</taxon>
        <taxon>Bacillati</taxon>
        <taxon>Actinomycetota</taxon>
        <taxon>Actinomycetes</taxon>
        <taxon>Micrococcales</taxon>
        <taxon>Dermabacteraceae</taxon>
        <taxon>Brachybacterium</taxon>
    </lineage>
</organism>
<feature type="transmembrane region" description="Helical" evidence="7">
    <location>
        <begin position="224"/>
        <end position="245"/>
    </location>
</feature>
<dbReference type="InterPro" id="IPR036259">
    <property type="entry name" value="MFS_trans_sf"/>
</dbReference>
<dbReference type="InterPro" id="IPR020846">
    <property type="entry name" value="MFS_dom"/>
</dbReference>
<feature type="transmembrane region" description="Helical" evidence="7">
    <location>
        <begin position="286"/>
        <end position="305"/>
    </location>
</feature>
<dbReference type="InterPro" id="IPR004740">
    <property type="entry name" value="Nuc_H_symport"/>
</dbReference>
<feature type="transmembrane region" description="Helical" evidence="7">
    <location>
        <begin position="24"/>
        <end position="47"/>
    </location>
</feature>
<name>A0ABY4N7B0_9MICO</name>
<keyword evidence="2" id="KW-0813">Transport</keyword>
<keyword evidence="5 7" id="KW-1133">Transmembrane helix</keyword>
<feature type="transmembrane region" description="Helical" evidence="7">
    <location>
        <begin position="311"/>
        <end position="335"/>
    </location>
</feature>
<proteinExistence type="predicted"/>
<keyword evidence="10" id="KW-1185">Reference proteome</keyword>
<feature type="transmembrane region" description="Helical" evidence="7">
    <location>
        <begin position="175"/>
        <end position="195"/>
    </location>
</feature>
<evidence type="ECO:0000313" key="10">
    <source>
        <dbReference type="Proteomes" id="UP001055868"/>
    </source>
</evidence>
<keyword evidence="3" id="KW-1003">Cell membrane</keyword>
<feature type="domain" description="Major facilitator superfamily (MFS) profile" evidence="8">
    <location>
        <begin position="175"/>
        <end position="420"/>
    </location>
</feature>
<evidence type="ECO:0000256" key="4">
    <source>
        <dbReference type="ARBA" id="ARBA00022692"/>
    </source>
</evidence>
<dbReference type="Proteomes" id="UP001055868">
    <property type="component" value="Chromosome"/>
</dbReference>
<reference evidence="9" key="1">
    <citation type="submission" date="2022-05" db="EMBL/GenBank/DDBJ databases">
        <title>Genomic analysis of Brachybacterium sp. CBA3104.</title>
        <authorList>
            <person name="Roh S.W."/>
            <person name="Kim Y.B."/>
            <person name="Kim Y."/>
        </authorList>
    </citation>
    <scope>NUCLEOTIDE SEQUENCE</scope>
    <source>
        <strain evidence="9">CBA3104</strain>
    </source>
</reference>
<feature type="transmembrane region" description="Helical" evidence="7">
    <location>
        <begin position="257"/>
        <end position="279"/>
    </location>
</feature>
<dbReference type="RefSeq" id="WP_249479767.1">
    <property type="nucleotide sequence ID" value="NZ_CP097218.1"/>
</dbReference>
<dbReference type="Gene3D" id="1.20.1250.20">
    <property type="entry name" value="MFS general substrate transporter like domains"/>
    <property type="match status" value="2"/>
</dbReference>
<dbReference type="Pfam" id="PF03825">
    <property type="entry name" value="Nuc_H_symport"/>
    <property type="match status" value="1"/>
</dbReference>
<feature type="transmembrane region" description="Helical" evidence="7">
    <location>
        <begin position="387"/>
        <end position="408"/>
    </location>
</feature>
<accession>A0ABY4N7B0</accession>
<evidence type="ECO:0000256" key="1">
    <source>
        <dbReference type="ARBA" id="ARBA00004651"/>
    </source>
</evidence>
<evidence type="ECO:0000256" key="6">
    <source>
        <dbReference type="ARBA" id="ARBA00023136"/>
    </source>
</evidence>
<sequence>MSADTVGDDLYSDNPKPRALHVRLIAMMLLEFFVPGTFVATMGLVLATNDLSSIIGFSYTLAAVAAIVSPMFLGALGDRLLQTQHVLGLSHIVGGVLLLFIPAAVHAGNALVVLLLIFVYKIFYQPTVGLSNAIAFRHLGRGSRMFPYIRVFGTLGWVLAGLTIGWMGLSASTGAFLVTAIGSFVIGVYAFTLPATRPEGIAKRFSWADLVGARAFVLLRQRSFLVFMICAVLTSISLGTYNSYASPYLGALGIENVAGVLSIGQMSEVIFILTIPFVLKRFGMKYTLLCGMALWAVRFLLLGVAASTENWVAVVAVGLHGICNDFFIIVGAMFIDRVAPRELQAQAQSMLILVIQGIGASIGSLVAGTIYNATIGGNPQAAAADWWPVWIFPIAAAVITTALWTMFFHQRGVPEGGRAC</sequence>
<evidence type="ECO:0000256" key="7">
    <source>
        <dbReference type="SAM" id="Phobius"/>
    </source>
</evidence>
<gene>
    <name evidence="9" type="ORF">M4486_03655</name>
</gene>
<dbReference type="PANTHER" id="PTHR23522:SF4">
    <property type="entry name" value="NUCLEOSIDE PERMEASE NUPG-RELATED"/>
    <property type="match status" value="1"/>
</dbReference>
<dbReference type="PANTHER" id="PTHR23522">
    <property type="entry name" value="BLL5896 PROTEIN"/>
    <property type="match status" value="1"/>
</dbReference>
<keyword evidence="6 7" id="KW-0472">Membrane</keyword>
<feature type="transmembrane region" description="Helical" evidence="7">
    <location>
        <begin position="148"/>
        <end position="169"/>
    </location>
</feature>
<dbReference type="SUPFAM" id="SSF103473">
    <property type="entry name" value="MFS general substrate transporter"/>
    <property type="match status" value="1"/>
</dbReference>
<evidence type="ECO:0000256" key="2">
    <source>
        <dbReference type="ARBA" id="ARBA00022448"/>
    </source>
</evidence>
<comment type="subcellular location">
    <subcellularLocation>
        <location evidence="1">Cell membrane</location>
        <topology evidence="1">Multi-pass membrane protein</topology>
    </subcellularLocation>
</comment>
<dbReference type="EMBL" id="CP097218">
    <property type="protein sequence ID" value="UQN30448.1"/>
    <property type="molecule type" value="Genomic_DNA"/>
</dbReference>
<evidence type="ECO:0000256" key="5">
    <source>
        <dbReference type="ARBA" id="ARBA00022989"/>
    </source>
</evidence>
<feature type="transmembrane region" description="Helical" evidence="7">
    <location>
        <begin position="347"/>
        <end position="367"/>
    </location>
</feature>